<dbReference type="RefSeq" id="WP_203168174.1">
    <property type="nucleotide sequence ID" value="NZ_JAEVLS010000003.1"/>
</dbReference>
<accession>A0ABS1WYP3</accession>
<evidence type="ECO:0000256" key="1">
    <source>
        <dbReference type="ARBA" id="ARBA00022603"/>
    </source>
</evidence>
<dbReference type="GO" id="GO:0032259">
    <property type="term" value="P:methylation"/>
    <property type="evidence" value="ECO:0007669"/>
    <property type="project" value="UniProtKB-KW"/>
</dbReference>
<comment type="caution">
    <text evidence="4">The sequence shown here is derived from an EMBL/GenBank/DDBJ whole genome shotgun (WGS) entry which is preliminary data.</text>
</comment>
<dbReference type="PANTHER" id="PTHR43861">
    <property type="entry name" value="TRANS-ACONITATE 2-METHYLTRANSFERASE-RELATED"/>
    <property type="match status" value="1"/>
</dbReference>
<dbReference type="InterPro" id="IPR029063">
    <property type="entry name" value="SAM-dependent_MTases_sf"/>
</dbReference>
<organism evidence="4 5">
    <name type="scientific">Steroidobacter gossypii</name>
    <dbReference type="NCBI Taxonomy" id="2805490"/>
    <lineage>
        <taxon>Bacteria</taxon>
        <taxon>Pseudomonadati</taxon>
        <taxon>Pseudomonadota</taxon>
        <taxon>Gammaproteobacteria</taxon>
        <taxon>Steroidobacterales</taxon>
        <taxon>Steroidobacteraceae</taxon>
        <taxon>Steroidobacter</taxon>
    </lineage>
</organism>
<evidence type="ECO:0000313" key="4">
    <source>
        <dbReference type="EMBL" id="MBM0106103.1"/>
    </source>
</evidence>
<keyword evidence="5" id="KW-1185">Reference proteome</keyword>
<dbReference type="InterPro" id="IPR020803">
    <property type="entry name" value="MeTfrase_dom"/>
</dbReference>
<proteinExistence type="predicted"/>
<sequence>MNAPLNVPVNAPVNAHVNARGAPAPEHYLPQHYWEDRARRFAAEGSGLAAVCSYGMPEFYNRMIHYSQHLALRPWLNIQPGTRVLDVGCGVGRWSTLLAKRGGSVTGMDLSPTMIAEARRRAELKNVSNRCRFLVQDLAQLDAGETFDLILGVTVLQHILDPEALRSAAQRMASHLAPGGRMVLLEAAPVDVAQHCDTTVFRARQRSVYLDLFAEAGVELRAISGVDPAPFKTWLLPHLRRLPRPLAVSAIAAVTLLSTPIDVIFGRVAVQQSWHAVFVLQRTGGAHAA</sequence>
<evidence type="ECO:0000313" key="5">
    <source>
        <dbReference type="Proteomes" id="UP000661077"/>
    </source>
</evidence>
<dbReference type="CDD" id="cd02440">
    <property type="entry name" value="AdoMet_MTases"/>
    <property type="match status" value="1"/>
</dbReference>
<dbReference type="InterPro" id="IPR041698">
    <property type="entry name" value="Methyltransf_25"/>
</dbReference>
<dbReference type="EMBL" id="JAEVLS010000003">
    <property type="protein sequence ID" value="MBM0106103.1"/>
    <property type="molecule type" value="Genomic_DNA"/>
</dbReference>
<dbReference type="GO" id="GO:0008168">
    <property type="term" value="F:methyltransferase activity"/>
    <property type="evidence" value="ECO:0007669"/>
    <property type="project" value="UniProtKB-KW"/>
</dbReference>
<dbReference type="SUPFAM" id="SSF53335">
    <property type="entry name" value="S-adenosyl-L-methionine-dependent methyltransferases"/>
    <property type="match status" value="1"/>
</dbReference>
<reference evidence="4 5" key="1">
    <citation type="journal article" date="2021" name="Int. J. Syst. Evol. Microbiol.">
        <title>Steroidobacter gossypii sp. nov., isolated from soil of cotton cropping field.</title>
        <authorList>
            <person name="Huang R."/>
            <person name="Yang S."/>
            <person name="Zhen C."/>
            <person name="Liu W."/>
        </authorList>
    </citation>
    <scope>NUCLEOTIDE SEQUENCE [LARGE SCALE GENOMIC DNA]</scope>
    <source>
        <strain evidence="4 5">S1-65</strain>
    </source>
</reference>
<evidence type="ECO:0000259" key="3">
    <source>
        <dbReference type="SMART" id="SM00828"/>
    </source>
</evidence>
<dbReference type="PANTHER" id="PTHR43861:SF1">
    <property type="entry name" value="TRANS-ACONITATE 2-METHYLTRANSFERASE"/>
    <property type="match status" value="1"/>
</dbReference>
<gene>
    <name evidence="4" type="ORF">JM946_15320</name>
</gene>
<protein>
    <submittedName>
        <fullName evidence="4">Class I SAM-dependent methyltransferase</fullName>
    </submittedName>
</protein>
<dbReference type="Pfam" id="PF13649">
    <property type="entry name" value="Methyltransf_25"/>
    <property type="match status" value="1"/>
</dbReference>
<dbReference type="Gene3D" id="3.40.50.150">
    <property type="entry name" value="Vaccinia Virus protein VP39"/>
    <property type="match status" value="1"/>
</dbReference>
<dbReference type="Proteomes" id="UP000661077">
    <property type="component" value="Unassembled WGS sequence"/>
</dbReference>
<feature type="domain" description="Polyketide synthase-like methyltransferase" evidence="3">
    <location>
        <begin position="77"/>
        <end position="289"/>
    </location>
</feature>
<keyword evidence="1 4" id="KW-0489">Methyltransferase</keyword>
<keyword evidence="2" id="KW-0808">Transferase</keyword>
<name>A0ABS1WYP3_9GAMM</name>
<evidence type="ECO:0000256" key="2">
    <source>
        <dbReference type="ARBA" id="ARBA00022679"/>
    </source>
</evidence>
<dbReference type="SMART" id="SM00828">
    <property type="entry name" value="PKS_MT"/>
    <property type="match status" value="1"/>
</dbReference>